<feature type="transmembrane region" description="Helical" evidence="1">
    <location>
        <begin position="138"/>
        <end position="167"/>
    </location>
</feature>
<organism evidence="2 3">
    <name type="scientific">Winogradskyella wandonensis</name>
    <dbReference type="NCBI Taxonomy" id="1442586"/>
    <lineage>
        <taxon>Bacteria</taxon>
        <taxon>Pseudomonadati</taxon>
        <taxon>Bacteroidota</taxon>
        <taxon>Flavobacteriia</taxon>
        <taxon>Flavobacteriales</taxon>
        <taxon>Flavobacteriaceae</taxon>
        <taxon>Winogradskyella</taxon>
    </lineage>
</organism>
<sequence length="203" mass="24095">MHSFIEKHLKHYSQWDFLVFTLFTILSILNGKTTIFYILYFFWCNEVLRIIIDRLLYKSNSNALIGFSEKTSILLYLFPMGIYFVFIVVFFGFVSSWKNEEITLMNMQILYFKNTFFVLNLIFVALERILLHRTQQAVIVIFGIFTPNMLILHISIILGALLMFIVIRSFPDIFTPSNLWGSVIIIFPFLLIKAFFAYYRQNK</sequence>
<keyword evidence="1" id="KW-1133">Transmembrane helix</keyword>
<feature type="transmembrane region" description="Helical" evidence="1">
    <location>
        <begin position="109"/>
        <end position="126"/>
    </location>
</feature>
<accession>A0A4R1KRM6</accession>
<name>A0A4R1KRM6_9FLAO</name>
<protein>
    <submittedName>
        <fullName evidence="2">Uncharacterized protein</fullName>
    </submittedName>
</protein>
<evidence type="ECO:0000256" key="1">
    <source>
        <dbReference type="SAM" id="Phobius"/>
    </source>
</evidence>
<keyword evidence="3" id="KW-1185">Reference proteome</keyword>
<gene>
    <name evidence="2" type="ORF">DFQ05_0993</name>
</gene>
<dbReference type="RefSeq" id="WP_132704198.1">
    <property type="nucleotide sequence ID" value="NZ_SMGI01000002.1"/>
</dbReference>
<dbReference type="EMBL" id="SMGI01000002">
    <property type="protein sequence ID" value="TCK67220.1"/>
    <property type="molecule type" value="Genomic_DNA"/>
</dbReference>
<reference evidence="2 3" key="1">
    <citation type="journal article" date="2015" name="Stand. Genomic Sci.">
        <title>Genomic Encyclopedia of Bacterial and Archaeal Type Strains, Phase III: the genomes of soil and plant-associated and newly described type strains.</title>
        <authorList>
            <person name="Whitman W.B."/>
            <person name="Woyke T."/>
            <person name="Klenk H.P."/>
            <person name="Zhou Y."/>
            <person name="Lilburn T.G."/>
            <person name="Beck B.J."/>
            <person name="De Vos P."/>
            <person name="Vandamme P."/>
            <person name="Eisen J.A."/>
            <person name="Garrity G."/>
            <person name="Hugenholtz P."/>
            <person name="Kyrpides N.C."/>
        </authorList>
    </citation>
    <scope>NUCLEOTIDE SEQUENCE [LARGE SCALE GENOMIC DNA]</scope>
    <source>
        <strain evidence="2 3">CECT 8445</strain>
    </source>
</reference>
<evidence type="ECO:0000313" key="2">
    <source>
        <dbReference type="EMBL" id="TCK67220.1"/>
    </source>
</evidence>
<dbReference type="AlphaFoldDB" id="A0A4R1KRM6"/>
<keyword evidence="1" id="KW-0812">Transmembrane</keyword>
<evidence type="ECO:0000313" key="3">
    <source>
        <dbReference type="Proteomes" id="UP000295714"/>
    </source>
</evidence>
<feature type="transmembrane region" description="Helical" evidence="1">
    <location>
        <begin position="73"/>
        <end position="97"/>
    </location>
</feature>
<proteinExistence type="predicted"/>
<feature type="transmembrane region" description="Helical" evidence="1">
    <location>
        <begin position="179"/>
        <end position="199"/>
    </location>
</feature>
<dbReference type="OrthoDB" id="795933at2"/>
<keyword evidence="1" id="KW-0472">Membrane</keyword>
<dbReference type="Proteomes" id="UP000295714">
    <property type="component" value="Unassembled WGS sequence"/>
</dbReference>
<comment type="caution">
    <text evidence="2">The sequence shown here is derived from an EMBL/GenBank/DDBJ whole genome shotgun (WGS) entry which is preliminary data.</text>
</comment>